<sequence length="43" mass="5131">MAKEISDFMDITPDWLTCQLFFVIFLKFLGIKTVAFYDRKPLK</sequence>
<comment type="caution">
    <text evidence="2">The sequence shown here is derived from an EMBL/GenBank/DDBJ whole genome shotgun (WGS) entry which is preliminary data.</text>
</comment>
<protein>
    <submittedName>
        <fullName evidence="2">Uncharacterized protein</fullName>
    </submittedName>
</protein>
<dbReference type="AlphaFoldDB" id="C0FZJ0"/>
<keyword evidence="1" id="KW-0812">Transmembrane</keyword>
<proteinExistence type="predicted"/>
<keyword evidence="1" id="KW-1133">Transmembrane helix</keyword>
<organism evidence="2 3">
    <name type="scientific">Roseburia inulinivorans DSM 16841</name>
    <dbReference type="NCBI Taxonomy" id="622312"/>
    <lineage>
        <taxon>Bacteria</taxon>
        <taxon>Bacillati</taxon>
        <taxon>Bacillota</taxon>
        <taxon>Clostridia</taxon>
        <taxon>Lachnospirales</taxon>
        <taxon>Lachnospiraceae</taxon>
        <taxon>Roseburia</taxon>
    </lineage>
</organism>
<dbReference type="Proteomes" id="UP000003561">
    <property type="component" value="Unassembled WGS sequence"/>
</dbReference>
<name>C0FZJ0_9FIRM</name>
<dbReference type="EMBL" id="ACFY01000167">
    <property type="protein sequence ID" value="EEG91976.1"/>
    <property type="molecule type" value="Genomic_DNA"/>
</dbReference>
<evidence type="ECO:0000256" key="1">
    <source>
        <dbReference type="SAM" id="Phobius"/>
    </source>
</evidence>
<reference evidence="2 3" key="2">
    <citation type="submission" date="2009-03" db="EMBL/GenBank/DDBJ databases">
        <title>Draft genome sequence of Roseburia inulinivorans (DSM 16841).</title>
        <authorList>
            <person name="Sudarsanam P."/>
            <person name="Ley R."/>
            <person name="Guruge J."/>
            <person name="Turnbaugh P.J."/>
            <person name="Mahowald M."/>
            <person name="Liep D."/>
            <person name="Gordon J."/>
        </authorList>
    </citation>
    <scope>NUCLEOTIDE SEQUENCE [LARGE SCALE GENOMIC DNA]</scope>
    <source>
        <strain evidence="2 3">DSM 16841</strain>
    </source>
</reference>
<evidence type="ECO:0000313" key="3">
    <source>
        <dbReference type="Proteomes" id="UP000003561"/>
    </source>
</evidence>
<accession>C0FZJ0</accession>
<reference evidence="2 3" key="1">
    <citation type="submission" date="2009-02" db="EMBL/GenBank/DDBJ databases">
        <authorList>
            <person name="Fulton L."/>
            <person name="Clifton S."/>
            <person name="Fulton B."/>
            <person name="Xu J."/>
            <person name="Minx P."/>
            <person name="Pepin K.H."/>
            <person name="Johnson M."/>
            <person name="Bhonagiri V."/>
            <person name="Nash W.E."/>
            <person name="Mardis E.R."/>
            <person name="Wilson R.K."/>
        </authorList>
    </citation>
    <scope>NUCLEOTIDE SEQUENCE [LARGE SCALE GENOMIC DNA]</scope>
    <source>
        <strain evidence="2 3">DSM 16841</strain>
    </source>
</reference>
<feature type="transmembrane region" description="Helical" evidence="1">
    <location>
        <begin position="20"/>
        <end position="37"/>
    </location>
</feature>
<keyword evidence="1" id="KW-0472">Membrane</keyword>
<evidence type="ECO:0000313" key="2">
    <source>
        <dbReference type="EMBL" id="EEG91976.1"/>
    </source>
</evidence>
<dbReference type="eggNOG" id="ENOG502ZSB9">
    <property type="taxonomic scope" value="Bacteria"/>
</dbReference>
<gene>
    <name evidence="2" type="ORF">ROSEINA2194_04187</name>
</gene>